<dbReference type="Proteomes" id="UP001597114">
    <property type="component" value="Unassembled WGS sequence"/>
</dbReference>
<gene>
    <name evidence="2" type="ORF">ACFSJD_36495</name>
</gene>
<dbReference type="Gene3D" id="3.20.20.60">
    <property type="entry name" value="Phosphoenolpyruvate-binding domains"/>
    <property type="match status" value="1"/>
</dbReference>
<evidence type="ECO:0000256" key="1">
    <source>
        <dbReference type="SAM" id="MobiDB-lite"/>
    </source>
</evidence>
<feature type="region of interest" description="Disordered" evidence="1">
    <location>
        <begin position="9"/>
        <end position="49"/>
    </location>
</feature>
<accession>A0ABW4F798</accession>
<organism evidence="2 3">
    <name type="scientific">Pseudonocardia yunnanensis</name>
    <dbReference type="NCBI Taxonomy" id="58107"/>
    <lineage>
        <taxon>Bacteria</taxon>
        <taxon>Bacillati</taxon>
        <taxon>Actinomycetota</taxon>
        <taxon>Actinomycetes</taxon>
        <taxon>Pseudonocardiales</taxon>
        <taxon>Pseudonocardiaceae</taxon>
        <taxon>Pseudonocardia</taxon>
    </lineage>
</organism>
<keyword evidence="3" id="KW-1185">Reference proteome</keyword>
<dbReference type="PANTHER" id="PTHR42905">
    <property type="entry name" value="PHOSPHOENOLPYRUVATE CARBOXYLASE"/>
    <property type="match status" value="1"/>
</dbReference>
<name>A0ABW4F798_9PSEU</name>
<dbReference type="GO" id="GO:0016829">
    <property type="term" value="F:lyase activity"/>
    <property type="evidence" value="ECO:0007669"/>
    <property type="project" value="UniProtKB-KW"/>
</dbReference>
<evidence type="ECO:0000313" key="2">
    <source>
        <dbReference type="EMBL" id="MFD1523031.1"/>
    </source>
</evidence>
<dbReference type="InterPro" id="IPR015813">
    <property type="entry name" value="Pyrv/PenolPyrv_kinase-like_dom"/>
</dbReference>
<dbReference type="PANTHER" id="PTHR42905:SF16">
    <property type="entry name" value="CARBOXYPHOSPHONOENOLPYRUVATE PHOSPHONOMUTASE-LIKE PROTEIN (AFU_ORTHOLOGUE AFUA_5G07230)"/>
    <property type="match status" value="1"/>
</dbReference>
<keyword evidence="2" id="KW-0456">Lyase</keyword>
<dbReference type="EMBL" id="JBHUCO010000054">
    <property type="protein sequence ID" value="MFD1523031.1"/>
    <property type="molecule type" value="Genomic_DNA"/>
</dbReference>
<proteinExistence type="predicted"/>
<comment type="caution">
    <text evidence="2">The sequence shown here is derived from an EMBL/GenBank/DDBJ whole genome shotgun (WGS) entry which is preliminary data.</text>
</comment>
<sequence>MLLICPPARHLRRGSGQEPEAEMMTPWRKPKSFRSGSSTRNFAHRRRDSSAMSDIAAQARYEQFVELHRGPDTFIMPNAWDGPSALLFKEAGFKSIATSSAAFAATLGRIDGIHAVSRDTHLDHAALLTSVSGLPINGDFEDGYGETPEDVQATVGAAIARGLAGIGVEDTTGDPSNPIRDFDDAVRRIEAAAAAAHGRIVLTGRTDNFLWGISDIDDTIRRLSAFAEAGADVLYAPNLPDMAAISAVIRAVAPKPVNVLVSPQDTATLAELQTIGVRRISLGVDPYTHALGATQAAAAKLVKGDLTALASNLNFGHIIDLIKG</sequence>
<dbReference type="CDD" id="cd00377">
    <property type="entry name" value="ICL_PEPM"/>
    <property type="match status" value="1"/>
</dbReference>
<evidence type="ECO:0000313" key="3">
    <source>
        <dbReference type="Proteomes" id="UP001597114"/>
    </source>
</evidence>
<dbReference type="InterPro" id="IPR040442">
    <property type="entry name" value="Pyrv_kinase-like_dom_sf"/>
</dbReference>
<reference evidence="3" key="1">
    <citation type="journal article" date="2019" name="Int. J. Syst. Evol. Microbiol.">
        <title>The Global Catalogue of Microorganisms (GCM) 10K type strain sequencing project: providing services to taxonomists for standard genome sequencing and annotation.</title>
        <authorList>
            <consortium name="The Broad Institute Genomics Platform"/>
            <consortium name="The Broad Institute Genome Sequencing Center for Infectious Disease"/>
            <person name="Wu L."/>
            <person name="Ma J."/>
        </authorList>
    </citation>
    <scope>NUCLEOTIDE SEQUENCE [LARGE SCALE GENOMIC DNA]</scope>
    <source>
        <strain evidence="3">CCM 7043</strain>
    </source>
</reference>
<dbReference type="Pfam" id="PF13714">
    <property type="entry name" value="PEP_mutase"/>
    <property type="match status" value="1"/>
</dbReference>
<dbReference type="InterPro" id="IPR039556">
    <property type="entry name" value="ICL/PEPM"/>
</dbReference>
<protein>
    <submittedName>
        <fullName evidence="2">Isocitrate lyase/phosphoenolpyruvate mutase family protein</fullName>
    </submittedName>
</protein>
<dbReference type="RefSeq" id="WP_344728254.1">
    <property type="nucleotide sequence ID" value="NZ_BAAAUS010000050.1"/>
</dbReference>
<dbReference type="SUPFAM" id="SSF51621">
    <property type="entry name" value="Phosphoenolpyruvate/pyruvate domain"/>
    <property type="match status" value="1"/>
</dbReference>